<dbReference type="EMBL" id="JACCKB010000110">
    <property type="protein sequence ID" value="NYZ69623.1"/>
    <property type="molecule type" value="Genomic_DNA"/>
</dbReference>
<comment type="caution">
    <text evidence="1">The sequence shown here is derived from an EMBL/GenBank/DDBJ whole genome shotgun (WGS) entry which is preliminary data.</text>
</comment>
<keyword evidence="2" id="KW-1185">Reference proteome</keyword>
<dbReference type="SUPFAM" id="SSF55729">
    <property type="entry name" value="Acyl-CoA N-acyltransferases (Nat)"/>
    <property type="match status" value="1"/>
</dbReference>
<reference evidence="1 2" key="1">
    <citation type="submission" date="2020-07" db="EMBL/GenBank/DDBJ databases">
        <title>Endozoicomonas sp. nov., isolated from sediment.</title>
        <authorList>
            <person name="Gu T."/>
        </authorList>
    </citation>
    <scope>NUCLEOTIDE SEQUENCE [LARGE SCALE GENOMIC DNA]</scope>
    <source>
        <strain evidence="1 2">SM1973</strain>
    </source>
</reference>
<accession>A0A853I8I2</accession>
<dbReference type="AlphaFoldDB" id="A0A853I8I2"/>
<dbReference type="Proteomes" id="UP000569732">
    <property type="component" value="Unassembled WGS sequence"/>
</dbReference>
<dbReference type="InterPro" id="IPR016181">
    <property type="entry name" value="Acyl_CoA_acyltransferase"/>
</dbReference>
<gene>
    <name evidence="1" type="ORF">H0A36_26770</name>
</gene>
<sequence length="155" mass="17795">MKTSNFKRHSSIKIRQADKSDCYLLATRLRQQDLDELEALGVTPLDSLLHGLRHGVECYTAWENDSPIAMFGISEHDGTAVPWLLGSTALENKGKNLCKLGKKYIQDWLTKYYYLENHVHKDNSIAIKWLTYLGAEFGPKAYLAKDAWFYPFCFS</sequence>
<evidence type="ECO:0008006" key="3">
    <source>
        <dbReference type="Google" id="ProtNLM"/>
    </source>
</evidence>
<evidence type="ECO:0000313" key="1">
    <source>
        <dbReference type="EMBL" id="NYZ69623.1"/>
    </source>
</evidence>
<protein>
    <recommendedName>
        <fullName evidence="3">N-acetyltransferase domain-containing protein</fullName>
    </recommendedName>
</protein>
<proteinExistence type="predicted"/>
<dbReference type="RefSeq" id="WP_180571604.1">
    <property type="nucleotide sequence ID" value="NZ_JACCKB010000110.1"/>
</dbReference>
<evidence type="ECO:0000313" key="2">
    <source>
        <dbReference type="Proteomes" id="UP000569732"/>
    </source>
</evidence>
<organism evidence="1 2">
    <name type="scientific">Spartinivicinus marinus</name>
    <dbReference type="NCBI Taxonomy" id="2994442"/>
    <lineage>
        <taxon>Bacteria</taxon>
        <taxon>Pseudomonadati</taxon>
        <taxon>Pseudomonadota</taxon>
        <taxon>Gammaproteobacteria</taxon>
        <taxon>Oceanospirillales</taxon>
        <taxon>Zooshikellaceae</taxon>
        <taxon>Spartinivicinus</taxon>
    </lineage>
</organism>
<name>A0A853I8I2_9GAMM</name>